<dbReference type="HAMAP" id="MF_00202">
    <property type="entry name" value="Idi"/>
    <property type="match status" value="1"/>
</dbReference>
<evidence type="ECO:0000313" key="14">
    <source>
        <dbReference type="Proteomes" id="UP000660862"/>
    </source>
</evidence>
<name>A0A917M4N4_9SPHI</name>
<dbReference type="SUPFAM" id="SSF55811">
    <property type="entry name" value="Nudix"/>
    <property type="match status" value="1"/>
</dbReference>
<protein>
    <recommendedName>
        <fullName evidence="3 10">Isopentenyl-diphosphate delta-isomerase</fullName>
        <ecNumber evidence="3 10">5.3.3.2</ecNumber>
    </recommendedName>
</protein>
<evidence type="ECO:0000256" key="4">
    <source>
        <dbReference type="ARBA" id="ARBA00022490"/>
    </source>
</evidence>
<keyword evidence="14" id="KW-1185">Reference proteome</keyword>
<feature type="domain" description="Nudix hydrolase" evidence="12">
    <location>
        <begin position="29"/>
        <end position="161"/>
    </location>
</feature>
<evidence type="ECO:0000256" key="11">
    <source>
        <dbReference type="PIRSR" id="PIRSR018427-1"/>
    </source>
</evidence>
<dbReference type="GO" id="GO:0005737">
    <property type="term" value="C:cytoplasm"/>
    <property type="evidence" value="ECO:0007669"/>
    <property type="project" value="TreeGrafter"/>
</dbReference>
<dbReference type="GO" id="GO:0004452">
    <property type="term" value="F:isopentenyl-diphosphate delta-isomerase activity"/>
    <property type="evidence" value="ECO:0007669"/>
    <property type="project" value="UniProtKB-UniRule"/>
</dbReference>
<evidence type="ECO:0000259" key="12">
    <source>
        <dbReference type="PROSITE" id="PS51462"/>
    </source>
</evidence>
<dbReference type="InterPro" id="IPR015797">
    <property type="entry name" value="NUDIX_hydrolase-like_dom_sf"/>
</dbReference>
<evidence type="ECO:0000256" key="3">
    <source>
        <dbReference type="ARBA" id="ARBA00012057"/>
    </source>
</evidence>
<evidence type="ECO:0000256" key="1">
    <source>
        <dbReference type="ARBA" id="ARBA00004826"/>
    </source>
</evidence>
<keyword evidence="9" id="KW-0413">Isomerase</keyword>
<proteinExistence type="inferred from homology"/>
<dbReference type="PROSITE" id="PS51462">
    <property type="entry name" value="NUDIX"/>
    <property type="match status" value="1"/>
</dbReference>
<keyword evidence="5" id="KW-0479">Metal-binding</keyword>
<dbReference type="RefSeq" id="WP_188504649.1">
    <property type="nucleotide sequence ID" value="NZ_BMER01000001.1"/>
</dbReference>
<dbReference type="PANTHER" id="PTHR10885">
    <property type="entry name" value="ISOPENTENYL-DIPHOSPHATE DELTA-ISOMERASE"/>
    <property type="match status" value="1"/>
</dbReference>
<evidence type="ECO:0000256" key="8">
    <source>
        <dbReference type="ARBA" id="ARBA00023229"/>
    </source>
</evidence>
<dbReference type="Pfam" id="PF00293">
    <property type="entry name" value="NUDIX"/>
    <property type="match status" value="1"/>
</dbReference>
<dbReference type="PIRSF" id="PIRSF018427">
    <property type="entry name" value="Isopntndiph_ism"/>
    <property type="match status" value="1"/>
</dbReference>
<dbReference type="NCBIfam" id="NF002995">
    <property type="entry name" value="PRK03759.1"/>
    <property type="match status" value="1"/>
</dbReference>
<dbReference type="Proteomes" id="UP000660862">
    <property type="component" value="Unassembled WGS sequence"/>
</dbReference>
<feature type="active site" evidence="11">
    <location>
        <position position="66"/>
    </location>
</feature>
<organism evidence="13 14">
    <name type="scientific">Parapedobacter pyrenivorans</name>
    <dbReference type="NCBI Taxonomy" id="1305674"/>
    <lineage>
        <taxon>Bacteria</taxon>
        <taxon>Pseudomonadati</taxon>
        <taxon>Bacteroidota</taxon>
        <taxon>Sphingobacteriia</taxon>
        <taxon>Sphingobacteriales</taxon>
        <taxon>Sphingobacteriaceae</taxon>
        <taxon>Parapedobacter</taxon>
    </lineage>
</organism>
<comment type="similarity">
    <text evidence="2">Belongs to the IPP isomerase type 1 family.</text>
</comment>
<evidence type="ECO:0000256" key="7">
    <source>
        <dbReference type="ARBA" id="ARBA00023211"/>
    </source>
</evidence>
<gene>
    <name evidence="13" type="primary">idi</name>
    <name evidence="13" type="ORF">GCM10007415_08240</name>
</gene>
<comment type="caution">
    <text evidence="13">The sequence shown here is derived from an EMBL/GenBank/DDBJ whole genome shotgun (WGS) entry which is preliminary data.</text>
</comment>
<dbReference type="Gene3D" id="3.90.79.10">
    <property type="entry name" value="Nucleoside Triphosphate Pyrophosphohydrolase"/>
    <property type="match status" value="1"/>
</dbReference>
<feature type="active site" evidence="11">
    <location>
        <position position="113"/>
    </location>
</feature>
<reference evidence="13" key="1">
    <citation type="journal article" date="2014" name="Int. J. Syst. Evol. Microbiol.">
        <title>Complete genome sequence of Corynebacterium casei LMG S-19264T (=DSM 44701T), isolated from a smear-ripened cheese.</title>
        <authorList>
            <consortium name="US DOE Joint Genome Institute (JGI-PGF)"/>
            <person name="Walter F."/>
            <person name="Albersmeier A."/>
            <person name="Kalinowski J."/>
            <person name="Ruckert C."/>
        </authorList>
    </citation>
    <scope>NUCLEOTIDE SEQUENCE</scope>
    <source>
        <strain evidence="13">CGMCC 1.12195</strain>
    </source>
</reference>
<comment type="pathway">
    <text evidence="1">Isoprenoid biosynthesis; dimethylallyl diphosphate biosynthesis; dimethylallyl diphosphate from isopentenyl diphosphate: step 1/1.</text>
</comment>
<evidence type="ECO:0000313" key="13">
    <source>
        <dbReference type="EMBL" id="GGG78544.1"/>
    </source>
</evidence>
<dbReference type="InterPro" id="IPR011876">
    <property type="entry name" value="IsopentenylPP_isomerase_typ1"/>
</dbReference>
<accession>A0A917M4N4</accession>
<reference evidence="13" key="2">
    <citation type="submission" date="2020-09" db="EMBL/GenBank/DDBJ databases">
        <authorList>
            <person name="Sun Q."/>
            <person name="Zhou Y."/>
        </authorList>
    </citation>
    <scope>NUCLEOTIDE SEQUENCE</scope>
    <source>
        <strain evidence="13">CGMCC 1.12195</strain>
    </source>
</reference>
<evidence type="ECO:0000256" key="10">
    <source>
        <dbReference type="NCBIfam" id="TIGR02150"/>
    </source>
</evidence>
<dbReference type="EC" id="5.3.3.2" evidence="3 10"/>
<dbReference type="InterPro" id="IPR056375">
    <property type="entry name" value="Idi_bact"/>
</dbReference>
<dbReference type="CDD" id="cd02885">
    <property type="entry name" value="NUDIX_IPP_Isomerase"/>
    <property type="match status" value="1"/>
</dbReference>
<dbReference type="NCBIfam" id="TIGR02150">
    <property type="entry name" value="IPP_isom_1"/>
    <property type="match status" value="1"/>
</dbReference>
<dbReference type="InterPro" id="IPR000086">
    <property type="entry name" value="NUDIX_hydrolase_dom"/>
</dbReference>
<dbReference type="GO" id="GO:0046872">
    <property type="term" value="F:metal ion binding"/>
    <property type="evidence" value="ECO:0007669"/>
    <property type="project" value="UniProtKB-KW"/>
</dbReference>
<sequence>MTEEYVILVDESDRSVGTMEKMAAHQQGLLHRAISVFVLDSDGRLLLQQRAAHKYHSAGLWTNTCCSHPAPGETAADAAHRRLRQEMGMEVPLEFAFTFKYRAGFDNGLVEHEVDHVFIGYTSHAPVINPEEVADYRWLSLPEIERELANNPDAYTPWFKIIYRKIFARI</sequence>
<evidence type="ECO:0000256" key="9">
    <source>
        <dbReference type="ARBA" id="ARBA00023235"/>
    </source>
</evidence>
<evidence type="ECO:0000256" key="6">
    <source>
        <dbReference type="ARBA" id="ARBA00022842"/>
    </source>
</evidence>
<dbReference type="EMBL" id="BMER01000001">
    <property type="protein sequence ID" value="GGG78544.1"/>
    <property type="molecule type" value="Genomic_DNA"/>
</dbReference>
<keyword evidence="7" id="KW-0464">Manganese</keyword>
<dbReference type="AlphaFoldDB" id="A0A917M4N4"/>
<evidence type="ECO:0000256" key="5">
    <source>
        <dbReference type="ARBA" id="ARBA00022723"/>
    </source>
</evidence>
<keyword evidence="8" id="KW-0414">Isoprene biosynthesis</keyword>
<evidence type="ECO:0000256" key="2">
    <source>
        <dbReference type="ARBA" id="ARBA00007579"/>
    </source>
</evidence>
<dbReference type="GO" id="GO:0009240">
    <property type="term" value="P:isopentenyl diphosphate biosynthetic process"/>
    <property type="evidence" value="ECO:0007669"/>
    <property type="project" value="TreeGrafter"/>
</dbReference>
<dbReference type="PANTHER" id="PTHR10885:SF0">
    <property type="entry name" value="ISOPENTENYL-DIPHOSPHATE DELTA-ISOMERASE"/>
    <property type="match status" value="1"/>
</dbReference>
<keyword evidence="4" id="KW-0963">Cytoplasm</keyword>
<keyword evidence="6" id="KW-0460">Magnesium</keyword>